<dbReference type="PANTHER" id="PTHR47894:SF4">
    <property type="entry name" value="HTH-TYPE TRANSCRIPTIONAL REGULATOR GADX"/>
    <property type="match status" value="1"/>
</dbReference>
<organism evidence="6 7">
    <name type="scientific">Pseudohalioglobus lutimaris</name>
    <dbReference type="NCBI Taxonomy" id="1737061"/>
    <lineage>
        <taxon>Bacteria</taxon>
        <taxon>Pseudomonadati</taxon>
        <taxon>Pseudomonadota</taxon>
        <taxon>Gammaproteobacteria</taxon>
        <taxon>Cellvibrionales</taxon>
        <taxon>Halieaceae</taxon>
        <taxon>Pseudohalioglobus</taxon>
    </lineage>
</organism>
<keyword evidence="4" id="KW-0175">Coiled coil</keyword>
<dbReference type="SUPFAM" id="SSF46689">
    <property type="entry name" value="Homeodomain-like"/>
    <property type="match status" value="1"/>
</dbReference>
<accession>A0A2N5X540</accession>
<dbReference type="Gene3D" id="1.10.10.60">
    <property type="entry name" value="Homeodomain-like"/>
    <property type="match status" value="1"/>
</dbReference>
<feature type="domain" description="HTH araC/xylS-type" evidence="5">
    <location>
        <begin position="237"/>
        <end position="335"/>
    </location>
</feature>
<dbReference type="InterPro" id="IPR032687">
    <property type="entry name" value="AraC-type_N"/>
</dbReference>
<dbReference type="Pfam" id="PF12833">
    <property type="entry name" value="HTH_18"/>
    <property type="match status" value="1"/>
</dbReference>
<evidence type="ECO:0000256" key="3">
    <source>
        <dbReference type="ARBA" id="ARBA00023163"/>
    </source>
</evidence>
<keyword evidence="2" id="KW-0238">DNA-binding</keyword>
<comment type="caution">
    <text evidence="6">The sequence shown here is derived from an EMBL/GenBank/DDBJ whole genome shotgun (WGS) entry which is preliminary data.</text>
</comment>
<dbReference type="GO" id="GO:0003700">
    <property type="term" value="F:DNA-binding transcription factor activity"/>
    <property type="evidence" value="ECO:0007669"/>
    <property type="project" value="InterPro"/>
</dbReference>
<dbReference type="GO" id="GO:0000976">
    <property type="term" value="F:transcription cis-regulatory region binding"/>
    <property type="evidence" value="ECO:0007669"/>
    <property type="project" value="TreeGrafter"/>
</dbReference>
<evidence type="ECO:0000313" key="6">
    <source>
        <dbReference type="EMBL" id="PLW69604.1"/>
    </source>
</evidence>
<dbReference type="PANTHER" id="PTHR47894">
    <property type="entry name" value="HTH-TYPE TRANSCRIPTIONAL REGULATOR GADX"/>
    <property type="match status" value="1"/>
</dbReference>
<dbReference type="RefSeq" id="WP_101517595.1">
    <property type="nucleotide sequence ID" value="NZ_PKUS01000005.1"/>
</dbReference>
<dbReference type="InterPro" id="IPR018060">
    <property type="entry name" value="HTH_AraC"/>
</dbReference>
<dbReference type="InterPro" id="IPR009057">
    <property type="entry name" value="Homeodomain-like_sf"/>
</dbReference>
<keyword evidence="1" id="KW-0805">Transcription regulation</keyword>
<evidence type="ECO:0000313" key="7">
    <source>
        <dbReference type="Proteomes" id="UP000235005"/>
    </source>
</evidence>
<dbReference type="InterPro" id="IPR018062">
    <property type="entry name" value="HTH_AraC-typ_CS"/>
</dbReference>
<dbReference type="GO" id="GO:0005829">
    <property type="term" value="C:cytosol"/>
    <property type="evidence" value="ECO:0007669"/>
    <property type="project" value="TreeGrafter"/>
</dbReference>
<reference evidence="6 7" key="1">
    <citation type="submission" date="2018-01" db="EMBL/GenBank/DDBJ databases">
        <title>The draft genome sequence of Halioglobus lutimaris HF004.</title>
        <authorList>
            <person name="Du Z.-J."/>
            <person name="Shi M.-J."/>
        </authorList>
    </citation>
    <scope>NUCLEOTIDE SEQUENCE [LARGE SCALE GENOMIC DNA]</scope>
    <source>
        <strain evidence="6 7">HF004</strain>
    </source>
</reference>
<dbReference type="OrthoDB" id="6506763at2"/>
<dbReference type="EMBL" id="PKUS01000005">
    <property type="protein sequence ID" value="PLW69604.1"/>
    <property type="molecule type" value="Genomic_DNA"/>
</dbReference>
<sequence>MTREIFLVRSEVLAGFDDLVQELGADPRPMYRQVGLTAALMSNPDHLVPCANVSALLDIAARTLGRDDFGLMLGSRRKVFQFGLLWPLVAHSPSVEQALKAATKHLHLHNRGILWQLDVEGDHALLTRVDRVPSDVPTFQWAVYSTCSMFMGMKALCGQHWRPSSVGFIHPPPADSHGYDRFFGVKVEFNREFNLIDFPASDLGGNLAERNSSLYKQVNRQIAALEEEYERQEDFCSKVKLLIEQRVHTADCTQTGIAAVLSMHPKSLQRELSCRGATFRELKAEVRLDMAERYLQDSDLPLTTIADMLGFSELSSFSHTFKSRHQVSPAVWRDKARIRKK</sequence>
<dbReference type="Pfam" id="PF12625">
    <property type="entry name" value="Arabinose_bd"/>
    <property type="match status" value="1"/>
</dbReference>
<evidence type="ECO:0000259" key="5">
    <source>
        <dbReference type="PROSITE" id="PS01124"/>
    </source>
</evidence>
<feature type="coiled-coil region" evidence="4">
    <location>
        <begin position="208"/>
        <end position="235"/>
    </location>
</feature>
<dbReference type="Proteomes" id="UP000235005">
    <property type="component" value="Unassembled WGS sequence"/>
</dbReference>
<evidence type="ECO:0000256" key="4">
    <source>
        <dbReference type="SAM" id="Coils"/>
    </source>
</evidence>
<proteinExistence type="predicted"/>
<protein>
    <recommendedName>
        <fullName evidence="5">HTH araC/xylS-type domain-containing protein</fullName>
    </recommendedName>
</protein>
<keyword evidence="7" id="KW-1185">Reference proteome</keyword>
<keyword evidence="3" id="KW-0804">Transcription</keyword>
<gene>
    <name evidence="6" type="ORF">C0039_06225</name>
</gene>
<evidence type="ECO:0000256" key="2">
    <source>
        <dbReference type="ARBA" id="ARBA00023125"/>
    </source>
</evidence>
<dbReference type="AlphaFoldDB" id="A0A2N5X540"/>
<dbReference type="PROSITE" id="PS00041">
    <property type="entry name" value="HTH_ARAC_FAMILY_1"/>
    <property type="match status" value="1"/>
</dbReference>
<evidence type="ECO:0000256" key="1">
    <source>
        <dbReference type="ARBA" id="ARBA00023015"/>
    </source>
</evidence>
<name>A0A2N5X540_9GAMM</name>
<dbReference type="PROSITE" id="PS01124">
    <property type="entry name" value="HTH_ARAC_FAMILY_2"/>
    <property type="match status" value="1"/>
</dbReference>
<dbReference type="SMART" id="SM00342">
    <property type="entry name" value="HTH_ARAC"/>
    <property type="match status" value="1"/>
</dbReference>